<dbReference type="EMBL" id="JALJAT010000006">
    <property type="protein sequence ID" value="KAK4468950.1"/>
    <property type="molecule type" value="Genomic_DNA"/>
</dbReference>
<protein>
    <submittedName>
        <fullName evidence="1">Uncharacterized protein</fullName>
    </submittedName>
</protein>
<dbReference type="AlphaFoldDB" id="A0AAE1Z7E5"/>
<organism evidence="1 2">
    <name type="scientific">Schistosoma mekongi</name>
    <name type="common">Parasitic worm</name>
    <dbReference type="NCBI Taxonomy" id="38744"/>
    <lineage>
        <taxon>Eukaryota</taxon>
        <taxon>Metazoa</taxon>
        <taxon>Spiralia</taxon>
        <taxon>Lophotrochozoa</taxon>
        <taxon>Platyhelminthes</taxon>
        <taxon>Trematoda</taxon>
        <taxon>Digenea</taxon>
        <taxon>Strigeidida</taxon>
        <taxon>Schistosomatoidea</taxon>
        <taxon>Schistosomatidae</taxon>
        <taxon>Schistosoma</taxon>
    </lineage>
</organism>
<dbReference type="Proteomes" id="UP001292079">
    <property type="component" value="Unassembled WGS sequence"/>
</dbReference>
<accession>A0AAE1Z7E5</accession>
<reference evidence="1" key="1">
    <citation type="submission" date="2022-04" db="EMBL/GenBank/DDBJ databases">
        <authorList>
            <person name="Xu L."/>
            <person name="Lv Z."/>
        </authorList>
    </citation>
    <scope>NUCLEOTIDE SEQUENCE</scope>
    <source>
        <strain evidence="1">LV_2022a</strain>
    </source>
</reference>
<gene>
    <name evidence="1" type="ORF">MN116_007614</name>
</gene>
<name>A0AAE1Z7E5_SCHME</name>
<proteinExistence type="predicted"/>
<sequence>MINQLTSIDRNYLPAIDNLDDITTSQQFNYSIGCLFNFEAMILFKQYCSLDDDWILWVTTNCARLMKSSFNSSEFHITRVYKIKLHKKNTSMHNVDLILLLLMMIKSDQIVLCRFVNFSLSAIPSQSSSPSVVNLHLDYTDLSRITVMTPRDMDSVLNNISTQLSDSLNISLDENSDRLILAKQPKLQISNHYDWIDGFTSKGYSSNTVGDMLKECINVQATITRCLEFQIYRLSNAIGVDASQDVSENDSFVNLGFCIRFIITDGSGSALVQLGNPFIMSSSPSYSKTSSCNITPRIPSDYLSSLTNSKHTTELARLLLGLSPLLWERLCRQWERLLDQGADLSLNLYDFTNDITPECNTSVSFSSTPSMSEPTSNKNNPISIKLALKAYLNSPTFLRNCRFTLKRRIKNVPRCQLFKTAAKTTETAASSSTSNERWRLKRIKLKNNHDFVSSNDNPLQEQSVYFVLPPYQLYTLLNVISHNDDFNE</sequence>
<evidence type="ECO:0000313" key="2">
    <source>
        <dbReference type="Proteomes" id="UP001292079"/>
    </source>
</evidence>
<keyword evidence="2" id="KW-1185">Reference proteome</keyword>
<evidence type="ECO:0000313" key="1">
    <source>
        <dbReference type="EMBL" id="KAK4468950.1"/>
    </source>
</evidence>
<comment type="caution">
    <text evidence="1">The sequence shown here is derived from an EMBL/GenBank/DDBJ whole genome shotgun (WGS) entry which is preliminary data.</text>
</comment>
<reference evidence="1" key="2">
    <citation type="journal article" date="2023" name="Infect Dis Poverty">
        <title>Chromosome-scale genome of the human blood fluke Schistosoma mekongi and its implications for public health.</title>
        <authorList>
            <person name="Zhou M."/>
            <person name="Xu L."/>
            <person name="Xu D."/>
            <person name="Chen W."/>
            <person name="Khan J."/>
            <person name="Hu Y."/>
            <person name="Huang H."/>
            <person name="Wei H."/>
            <person name="Zhang Y."/>
            <person name="Chusongsang P."/>
            <person name="Tanasarnprasert K."/>
            <person name="Hu X."/>
            <person name="Limpanont Y."/>
            <person name="Lv Z."/>
        </authorList>
    </citation>
    <scope>NUCLEOTIDE SEQUENCE</scope>
    <source>
        <strain evidence="1">LV_2022a</strain>
    </source>
</reference>